<gene>
    <name evidence="2" type="ORF">SAMN05443668_108247</name>
</gene>
<protein>
    <submittedName>
        <fullName evidence="2">Uncharacterized protein</fullName>
    </submittedName>
</protein>
<keyword evidence="1" id="KW-0472">Membrane</keyword>
<feature type="transmembrane region" description="Helical" evidence="1">
    <location>
        <begin position="87"/>
        <end position="105"/>
    </location>
</feature>
<feature type="transmembrane region" description="Helical" evidence="1">
    <location>
        <begin position="63"/>
        <end position="81"/>
    </location>
</feature>
<reference evidence="2 3" key="1">
    <citation type="submission" date="2016-11" db="EMBL/GenBank/DDBJ databases">
        <authorList>
            <person name="Jaros S."/>
            <person name="Januszkiewicz K."/>
            <person name="Wedrychowicz H."/>
        </authorList>
    </citation>
    <scope>NUCLEOTIDE SEQUENCE [LARGE SCALE GENOMIC DNA]</scope>
    <source>
        <strain evidence="2 3">DSM 46144</strain>
    </source>
</reference>
<dbReference type="STRING" id="134849.SAMN05443668_108247"/>
<dbReference type="Proteomes" id="UP000184440">
    <property type="component" value="Unassembled WGS sequence"/>
</dbReference>
<dbReference type="AlphaFoldDB" id="A0A1M7R8P7"/>
<keyword evidence="3" id="KW-1185">Reference proteome</keyword>
<accession>A0A1M7R8P7</accession>
<proteinExistence type="predicted"/>
<feature type="transmembrane region" description="Helical" evidence="1">
    <location>
        <begin position="38"/>
        <end position="56"/>
    </location>
</feature>
<keyword evidence="1" id="KW-0812">Transmembrane</keyword>
<dbReference type="RefSeq" id="WP_073260478.1">
    <property type="nucleotide sequence ID" value="NZ_FRCS01000008.1"/>
</dbReference>
<evidence type="ECO:0000313" key="3">
    <source>
        <dbReference type="Proteomes" id="UP000184440"/>
    </source>
</evidence>
<organism evidence="2 3">
    <name type="scientific">Cryptosporangium aurantiacum</name>
    <dbReference type="NCBI Taxonomy" id="134849"/>
    <lineage>
        <taxon>Bacteria</taxon>
        <taxon>Bacillati</taxon>
        <taxon>Actinomycetota</taxon>
        <taxon>Actinomycetes</taxon>
        <taxon>Cryptosporangiales</taxon>
        <taxon>Cryptosporangiaceae</taxon>
        <taxon>Cryptosporangium</taxon>
    </lineage>
</organism>
<name>A0A1M7R8P7_9ACTN</name>
<evidence type="ECO:0000313" key="2">
    <source>
        <dbReference type="EMBL" id="SHN42552.1"/>
    </source>
</evidence>
<keyword evidence="1" id="KW-1133">Transmembrane helix</keyword>
<dbReference type="EMBL" id="FRCS01000008">
    <property type="protein sequence ID" value="SHN42552.1"/>
    <property type="molecule type" value="Genomic_DNA"/>
</dbReference>
<sequence>MAKHRAICPSLVTVASLLTLVLGAAVMAEVVIAAVPGALFWQLGVGWVACSVALGLREGRRWALYAAATLAVISPGLAIVAADEVAAVAAVPFLLAPTALALLVPERSARWLRRRRPVAATVGAPVGAPAGAPTRTSAALAVQSDYALVGVAPGGRVSG</sequence>
<evidence type="ECO:0000256" key="1">
    <source>
        <dbReference type="SAM" id="Phobius"/>
    </source>
</evidence>
<dbReference type="OrthoDB" id="5197100at2"/>